<dbReference type="Proteomes" id="UP001164743">
    <property type="component" value="Chromosome 14A"/>
</dbReference>
<sequence length="931" mass="99997">MLLLLLLAALSASAEPLLKRFADCLGQHTPSLAPAEQRISFSQLWTQLDSSTLRISLLGQVDSQSSGYSPQTNFLGNETAVLNFQAFTNQSALCSAIRTPPTTNKTASDSGCPYGPGQLALGVQLPLSPHPDYPFRTLNTQLQLLDTSTPALTLACIQLDTSPYHPHSIYFSLLRWIPLAILLGYLLVCALARLWAAIISEQLNREAQGLLRSGALLRFSTPGTRDIISHLQFIALLGLFNVQWPEFVYPILTQSAWTTLIFNSTIVRSRLSSDPPPDPLSTPSYDPPQAFVSQFDTPSSPLYLNRSLPNVLLNYGDQQQGIPRWATTIGILPRDLFGVAMSLFAICAAAVALFSAISYLIALIATLVSSARLKHIHHHHHHQRDSGIFTSADTDDGRTCTSLFDSLSHAPPVSSTQSVVWPQTGLHFALLQGNLLRLFILRSAEDRLDHPATILTLGPLYNTFDDRNVLFMGVRFASSFVVAVAIGAAQSHGIIQAVVLLIAELTETMLTSLWLPWGDGAAMAPLTFITSVTRIISAVILVVMTPTVSVGVIASGWLTYVVLLILGGVLCILVLVLGVKLVELDNHPGELAHVQTPSLSPGFGAINDEDGNIMSAMSQGAWLRTAPPDNSLFPARPGMAPPDHSGPGGQPSSGFAVVRGGRATEKTPYLMHNDGRNSWRTPSHRPHDYPPSHHAHHLQQHHLPPSSSPPSAFFHSTSSSANPLNPHLAHSTTTTNLFDQQPAPFPLSGHSTSDDSLPHSSVRRRQNRKKKKKNTHTGGGLFGLFRSSARAPDRTDSDSTDSTDSSSSSDSSEEEEEEGAEDGASGSEDVSGGSTRRRRRKRLQTGILGGLDRWRRKPSASASAQQQQEIIDGDGGAGLAQSAAPAFQVVRQPRPRPSPNGSANTSATVNAGAAAEGTTTTNGAQLPMPPS</sequence>
<evidence type="ECO:0000313" key="4">
    <source>
        <dbReference type="EMBL" id="WAQ91185.1"/>
    </source>
</evidence>
<dbReference type="InterPro" id="IPR040241">
    <property type="entry name" value="TRP_Flc/Pkd2-like"/>
</dbReference>
<organism evidence="4 5">
    <name type="scientific">Puccinia triticina</name>
    <dbReference type="NCBI Taxonomy" id="208348"/>
    <lineage>
        <taxon>Eukaryota</taxon>
        <taxon>Fungi</taxon>
        <taxon>Dikarya</taxon>
        <taxon>Basidiomycota</taxon>
        <taxon>Pucciniomycotina</taxon>
        <taxon>Pucciniomycetes</taxon>
        <taxon>Pucciniales</taxon>
        <taxon>Pucciniaceae</taxon>
        <taxon>Puccinia</taxon>
    </lineage>
</organism>
<dbReference type="EMBL" id="CP110434">
    <property type="protein sequence ID" value="WAQ91185.1"/>
    <property type="molecule type" value="Genomic_DNA"/>
</dbReference>
<feature type="compositionally biased region" description="Low complexity" evidence="1">
    <location>
        <begin position="903"/>
        <end position="924"/>
    </location>
</feature>
<feature type="compositionally biased region" description="Low complexity" evidence="1">
    <location>
        <begin position="859"/>
        <end position="870"/>
    </location>
</feature>
<feature type="compositionally biased region" description="Low complexity" evidence="1">
    <location>
        <begin position="701"/>
        <end position="720"/>
    </location>
</feature>
<feature type="transmembrane region" description="Helical" evidence="2">
    <location>
        <begin position="557"/>
        <end position="579"/>
    </location>
</feature>
<feature type="compositionally biased region" description="Basic residues" evidence="1">
    <location>
        <begin position="761"/>
        <end position="775"/>
    </location>
</feature>
<dbReference type="PANTHER" id="PTHR31145:SF6">
    <property type="entry name" value="INTEGRAL MEMBRANE PROTEIN (AFU_ORTHOLOGUE AFUA_7G01610)"/>
    <property type="match status" value="1"/>
</dbReference>
<keyword evidence="5" id="KW-1185">Reference proteome</keyword>
<reference evidence="4" key="1">
    <citation type="submission" date="2022-10" db="EMBL/GenBank/DDBJ databases">
        <title>Puccinia triticina Genome sequencing and assembly.</title>
        <authorList>
            <person name="Li C."/>
        </authorList>
    </citation>
    <scope>NUCLEOTIDE SEQUENCE</scope>
    <source>
        <strain evidence="4">Pt15</strain>
    </source>
</reference>
<protein>
    <recommendedName>
        <fullName evidence="3">TRP C-terminal domain-containing protein</fullName>
    </recommendedName>
</protein>
<dbReference type="GeneID" id="77804130"/>
<proteinExistence type="predicted"/>
<keyword evidence="2" id="KW-0812">Transmembrane</keyword>
<feature type="compositionally biased region" description="Polar residues" evidence="1">
    <location>
        <begin position="730"/>
        <end position="739"/>
    </location>
</feature>
<feature type="compositionally biased region" description="Acidic residues" evidence="1">
    <location>
        <begin position="811"/>
        <end position="821"/>
    </location>
</feature>
<gene>
    <name evidence="4" type="ORF">PtA15_14A66</name>
</gene>
<feature type="transmembrane region" description="Helical" evidence="2">
    <location>
        <begin position="480"/>
        <end position="503"/>
    </location>
</feature>
<evidence type="ECO:0000256" key="1">
    <source>
        <dbReference type="SAM" id="MobiDB-lite"/>
    </source>
</evidence>
<dbReference type="InterPro" id="IPR010308">
    <property type="entry name" value="TRP_C"/>
</dbReference>
<feature type="region of interest" description="Disordered" evidence="1">
    <location>
        <begin position="627"/>
        <end position="931"/>
    </location>
</feature>
<dbReference type="Pfam" id="PF06011">
    <property type="entry name" value="TRP"/>
    <property type="match status" value="1"/>
</dbReference>
<feature type="transmembrane region" description="Helical" evidence="2">
    <location>
        <begin position="523"/>
        <end position="545"/>
    </location>
</feature>
<feature type="domain" description="TRP C-terminal" evidence="3">
    <location>
        <begin position="451"/>
        <end position="577"/>
    </location>
</feature>
<keyword evidence="2" id="KW-1133">Transmembrane helix</keyword>
<feature type="transmembrane region" description="Helical" evidence="2">
    <location>
        <begin position="176"/>
        <end position="196"/>
    </location>
</feature>
<dbReference type="RefSeq" id="XP_053026740.1">
    <property type="nucleotide sequence ID" value="XM_053163236.1"/>
</dbReference>
<accession>A0ABY7D2T8</accession>
<feature type="compositionally biased region" description="Low complexity" evidence="1">
    <location>
        <begin position="800"/>
        <end position="810"/>
    </location>
</feature>
<name>A0ABY7D2T8_9BASI</name>
<feature type="transmembrane region" description="Helical" evidence="2">
    <location>
        <begin position="343"/>
        <end position="368"/>
    </location>
</feature>
<dbReference type="PANTHER" id="PTHR31145">
    <property type="entry name" value="INTEGRAL MEMBRANE PROTEIN (AFU_ORTHOLOGUE AFUA_7G01610)"/>
    <property type="match status" value="1"/>
</dbReference>
<evidence type="ECO:0000259" key="3">
    <source>
        <dbReference type="Pfam" id="PF06011"/>
    </source>
</evidence>
<keyword evidence="2" id="KW-0472">Membrane</keyword>
<evidence type="ECO:0000313" key="5">
    <source>
        <dbReference type="Proteomes" id="UP001164743"/>
    </source>
</evidence>
<evidence type="ECO:0000256" key="2">
    <source>
        <dbReference type="SAM" id="Phobius"/>
    </source>
</evidence>